<feature type="compositionally biased region" description="Basic residues" evidence="1">
    <location>
        <begin position="282"/>
        <end position="291"/>
    </location>
</feature>
<evidence type="ECO:0000313" key="3">
    <source>
        <dbReference type="EnsemblMetazoa" id="GMOY003925-PA"/>
    </source>
</evidence>
<feature type="compositionally biased region" description="Basic residues" evidence="1">
    <location>
        <begin position="458"/>
        <end position="475"/>
    </location>
</feature>
<feature type="domain" description="Thiolase C-terminal" evidence="2">
    <location>
        <begin position="1043"/>
        <end position="1191"/>
    </location>
</feature>
<dbReference type="NCBIfam" id="NF006010">
    <property type="entry name" value="PRK08142.1"/>
    <property type="match status" value="1"/>
</dbReference>
<feature type="compositionally biased region" description="Basic and acidic residues" evidence="1">
    <location>
        <begin position="259"/>
        <end position="276"/>
    </location>
</feature>
<feature type="compositionally biased region" description="Basic and acidic residues" evidence="1">
    <location>
        <begin position="592"/>
        <end position="605"/>
    </location>
</feature>
<dbReference type="Pfam" id="PF22691">
    <property type="entry name" value="Thiolase_C_1"/>
    <property type="match status" value="1"/>
</dbReference>
<proteinExistence type="predicted"/>
<dbReference type="InterPro" id="IPR016039">
    <property type="entry name" value="Thiolase-like"/>
</dbReference>
<dbReference type="EMBL" id="CCAG010000080">
    <property type="status" value="NOT_ANNOTATED_CDS"/>
    <property type="molecule type" value="Genomic_DNA"/>
</dbReference>
<sequence>MFARRQQQRLVGQVAQRDFPGRDQRMVVRQRHAETVLVHQLELQARKRVQRIAHDAQVERPIVQAFDNAIGGGLVQFDVDARVGALQLRQCLRQQAIGGAADEGQPQGADVAARGVPGEERQPFGVPQDLHGFGQQQRAGLGERDASPSAHEQPGAQPRLQLRDGDRQRRLRDMKLFGGAAQVQFGGDNAEVAQALQTCTEGPGRGSPARAGLADERHGWRVSAKAHPVHFAQPARRRDGLPAAPAGPGDEQDPGPAGGDRKPHGRQPDHRDELRRQGGPGRIHHPARHVGRAGGQPASDRRHSLSTPDGLRAHFHAGRGRLGGDGNARVGRPDTGATARSRPRKGAQARIRPYGHRHLSAPGARGAEAGSRHRHRGRSIQGNAAVVHRCQGRAVRVPLQQHRAVPAADQERRPARAGRHEPQALAGAARRSGHSRNAAGIRGSRVDGCLRPGGNAGGRHRQAGRRAARLPRHGRGAQGAGQFRHRRHADESAGSERLSRGRVPPVGRGGAALRHPDLAAGPYTTGGATACRNFDWWCLPTRPRAWKISSMNGSRHRHRGRSIQGNAAVVHRCQGRAVRVPLQQHRAVPAADQERRPARAGRHEPQALAGAARRSGHSRNAAGIRGSRVDGCLRPGGNAGGRHRQAGRRAARLPRHGRGAQGAGQFRHRRHADERGNSMQEFRLVVFTNPTEGMEDQFDEWYVNQHLPDVLAVPGFKAGQRFELEQEQLKAGPHPWRFMTVFDIETDDLRHTFDTLISRVNTPLMPMSPSIAEHRIAYAYKAVTPKPRPASRGAGTCRRMETDMTRHALAYVAGAYEHPLRHAPDKSVAQLHAESARGALDDAGLSFADVDGYFCAGDAGLGPAYMVDYLNLTLRHVDGTEIGGGSYLAQIGHAAHAIAAGKCSVALITLAGRPRSEGQATGTEPRIPGPDRPSAPWDSAYRWTIGTIYGNFARRHMHEYGTTSEQLAWVKVAASHHAQHNPNALLRKVYTVDDVLGSPMVADPLHRLDCCVITDGGGALVIVAPEVARSLNRPRIKVVGHGETIRTNNGGHHEDLLVTGAARSAPAAFAQAGVTPADIKYASIYDNFTIMVIMQLEDLGFCPKGEGGRFVADGNLISGVGRLPFNTDGGGLCNNHPANRGGMTKAIEAVRQLRGEAHPAVQVKNCGLALAAGPGGVYGIGHSHTTVIFERED</sequence>
<evidence type="ECO:0000256" key="1">
    <source>
        <dbReference type="SAM" id="MobiDB-lite"/>
    </source>
</evidence>
<feature type="compositionally biased region" description="Basic and acidic residues" evidence="1">
    <location>
        <begin position="409"/>
        <end position="422"/>
    </location>
</feature>
<feature type="region of interest" description="Disordered" evidence="1">
    <location>
        <begin position="403"/>
        <end position="518"/>
    </location>
</feature>
<dbReference type="STRING" id="37546.A0A1B0FJE7"/>
<dbReference type="EMBL" id="CCAG010000079">
    <property type="status" value="NOT_ANNOTATED_CDS"/>
    <property type="molecule type" value="Genomic_DNA"/>
</dbReference>
<organism evidence="3 4">
    <name type="scientific">Glossina morsitans morsitans</name>
    <name type="common">Savannah tsetse fly</name>
    <dbReference type="NCBI Taxonomy" id="37546"/>
    <lineage>
        <taxon>Eukaryota</taxon>
        <taxon>Metazoa</taxon>
        <taxon>Ecdysozoa</taxon>
        <taxon>Arthropoda</taxon>
        <taxon>Hexapoda</taxon>
        <taxon>Insecta</taxon>
        <taxon>Pterygota</taxon>
        <taxon>Neoptera</taxon>
        <taxon>Endopterygota</taxon>
        <taxon>Diptera</taxon>
        <taxon>Brachycera</taxon>
        <taxon>Muscomorpha</taxon>
        <taxon>Hippoboscoidea</taxon>
        <taxon>Glossinidae</taxon>
        <taxon>Glossina</taxon>
    </lineage>
</organism>
<feature type="region of interest" description="Disordered" evidence="1">
    <location>
        <begin position="227"/>
        <end position="379"/>
    </location>
</feature>
<dbReference type="CDD" id="cd00829">
    <property type="entry name" value="SCP-x_thiolase"/>
    <property type="match status" value="1"/>
</dbReference>
<feature type="region of interest" description="Disordered" evidence="1">
    <location>
        <begin position="914"/>
        <end position="934"/>
    </location>
</feature>
<dbReference type="AlphaFoldDB" id="A0A1B0FJE7"/>
<feature type="compositionally biased region" description="Basic residues" evidence="1">
    <location>
        <begin position="641"/>
        <end position="658"/>
    </location>
</feature>
<dbReference type="VEuPathDB" id="VectorBase:GMOY003925"/>
<feature type="compositionally biased region" description="Basic residues" evidence="1">
    <location>
        <begin position="341"/>
        <end position="359"/>
    </location>
</feature>
<feature type="region of interest" description="Disordered" evidence="1">
    <location>
        <begin position="99"/>
        <end position="165"/>
    </location>
</feature>
<evidence type="ECO:0000259" key="2">
    <source>
        <dbReference type="Pfam" id="PF22691"/>
    </source>
</evidence>
<dbReference type="Gene3D" id="3.40.47.10">
    <property type="match status" value="1"/>
</dbReference>
<keyword evidence="4" id="KW-1185">Reference proteome</keyword>
<protein>
    <recommendedName>
        <fullName evidence="2">Thiolase C-terminal domain-containing protein</fullName>
    </recommendedName>
</protein>
<feature type="region of interest" description="Disordered" evidence="1">
    <location>
        <begin position="586"/>
        <end position="673"/>
    </location>
</feature>
<dbReference type="InterPro" id="IPR011008">
    <property type="entry name" value="Dimeric_a/b-barrel"/>
</dbReference>
<evidence type="ECO:0000313" key="4">
    <source>
        <dbReference type="Proteomes" id="UP000092444"/>
    </source>
</evidence>
<dbReference type="Proteomes" id="UP000092444">
    <property type="component" value="Unassembled WGS sequence"/>
</dbReference>
<dbReference type="PANTHER" id="PTHR42870">
    <property type="entry name" value="ACETYL-COA C-ACETYLTRANSFERASE"/>
    <property type="match status" value="1"/>
</dbReference>
<dbReference type="InterPro" id="IPR055140">
    <property type="entry name" value="Thiolase_C_2"/>
</dbReference>
<dbReference type="EnsemblMetazoa" id="GMOY003925-RA">
    <property type="protein sequence ID" value="GMOY003925-PA"/>
    <property type="gene ID" value="GMOY003925"/>
</dbReference>
<dbReference type="SUPFAM" id="SSF53901">
    <property type="entry name" value="Thiolase-like"/>
    <property type="match status" value="2"/>
</dbReference>
<name>A0A1B0FJE7_GLOMM</name>
<reference evidence="3" key="1">
    <citation type="submission" date="2020-05" db="UniProtKB">
        <authorList>
            <consortium name="EnsemblMetazoa"/>
        </authorList>
    </citation>
    <scope>IDENTIFICATION</scope>
    <source>
        <strain evidence="3">Yale</strain>
    </source>
</reference>
<dbReference type="SUPFAM" id="SSF54909">
    <property type="entry name" value="Dimeric alpha+beta barrel"/>
    <property type="match status" value="1"/>
</dbReference>
<dbReference type="GO" id="GO:0016746">
    <property type="term" value="F:acyltransferase activity"/>
    <property type="evidence" value="ECO:0007669"/>
    <property type="project" value="InterPro"/>
</dbReference>
<dbReference type="PANTHER" id="PTHR42870:SF1">
    <property type="entry name" value="NON-SPECIFIC LIPID-TRANSFER PROTEIN-LIKE 2"/>
    <property type="match status" value="1"/>
</dbReference>
<accession>A0A1B0FJE7</accession>